<evidence type="ECO:0000259" key="2">
    <source>
        <dbReference type="Pfam" id="PF13490"/>
    </source>
</evidence>
<sequence length="242" mass="24988">MPGERVVRPFHVLRHAGNFSRSRADYPLMTCDDVRAALSARLDGEDPRTAPAALDAHTEGCPGCRDWLARAERVTRLVRVQAVAVPDLTASVLAAVAADPQAAGRTAAAAARARRQLLRVAVAVAAVAQLAIALPILLAGLGVSVDSHTSREMASFDVALAVGFALAAWRPERARAFVPVALVLAVCLAGTSAVDIANSTTALVHEVGHLAAVVQAGLLWALGRVSGEPDRPLSAAVAAGRG</sequence>
<keyword evidence="1" id="KW-0812">Transmembrane</keyword>
<keyword evidence="4" id="KW-1185">Reference proteome</keyword>
<protein>
    <submittedName>
        <fullName evidence="3">Predicted anti-sigma-YlaC factor YlaD, contains Zn-finger domain</fullName>
    </submittedName>
</protein>
<feature type="domain" description="Putative zinc-finger" evidence="2">
    <location>
        <begin position="31"/>
        <end position="65"/>
    </location>
</feature>
<proteinExistence type="predicted"/>
<dbReference type="Proteomes" id="UP000198217">
    <property type="component" value="Chromosome I"/>
</dbReference>
<evidence type="ECO:0000313" key="3">
    <source>
        <dbReference type="EMBL" id="SCG71938.1"/>
    </source>
</evidence>
<keyword evidence="1" id="KW-1133">Transmembrane helix</keyword>
<dbReference type="InterPro" id="IPR027383">
    <property type="entry name" value="Znf_put"/>
</dbReference>
<dbReference type="AlphaFoldDB" id="A0A1C5JN51"/>
<keyword evidence="1" id="KW-0472">Membrane</keyword>
<gene>
    <name evidence="3" type="ORF">GA0070609_4641</name>
</gene>
<evidence type="ECO:0000313" key="4">
    <source>
        <dbReference type="Proteomes" id="UP000198217"/>
    </source>
</evidence>
<organism evidence="3 4">
    <name type="scientific">Micromonospora echinaurantiaca</name>
    <dbReference type="NCBI Taxonomy" id="47857"/>
    <lineage>
        <taxon>Bacteria</taxon>
        <taxon>Bacillati</taxon>
        <taxon>Actinomycetota</taxon>
        <taxon>Actinomycetes</taxon>
        <taxon>Micromonosporales</taxon>
        <taxon>Micromonosporaceae</taxon>
        <taxon>Micromonospora</taxon>
    </lineage>
</organism>
<accession>A0A1C5JN51</accession>
<dbReference type="Pfam" id="PF13490">
    <property type="entry name" value="zf-HC2"/>
    <property type="match status" value="1"/>
</dbReference>
<dbReference type="EMBL" id="LT607750">
    <property type="protein sequence ID" value="SCG71938.1"/>
    <property type="molecule type" value="Genomic_DNA"/>
</dbReference>
<evidence type="ECO:0000256" key="1">
    <source>
        <dbReference type="SAM" id="Phobius"/>
    </source>
</evidence>
<reference evidence="3 4" key="1">
    <citation type="submission" date="2016-06" db="EMBL/GenBank/DDBJ databases">
        <authorList>
            <person name="Kjaerup R.B."/>
            <person name="Dalgaard T.S."/>
            <person name="Juul-Madsen H.R."/>
        </authorList>
    </citation>
    <scope>NUCLEOTIDE SEQUENCE [LARGE SCALE GENOMIC DNA]</scope>
    <source>
        <strain evidence="3 4">DSM 43904</strain>
    </source>
</reference>
<feature type="transmembrane region" description="Helical" evidence="1">
    <location>
        <begin position="153"/>
        <end position="169"/>
    </location>
</feature>
<name>A0A1C5JN51_9ACTN</name>
<feature type="transmembrane region" description="Helical" evidence="1">
    <location>
        <begin position="176"/>
        <end position="197"/>
    </location>
</feature>
<feature type="transmembrane region" description="Helical" evidence="1">
    <location>
        <begin position="120"/>
        <end position="141"/>
    </location>
</feature>